<reference evidence="10 11" key="1">
    <citation type="journal article" date="2023" name="Hortic Res">
        <title>Pangenome of water caltrop reveals structural variations and asymmetric subgenome divergence after allopolyploidization.</title>
        <authorList>
            <person name="Zhang X."/>
            <person name="Chen Y."/>
            <person name="Wang L."/>
            <person name="Yuan Y."/>
            <person name="Fang M."/>
            <person name="Shi L."/>
            <person name="Lu R."/>
            <person name="Comes H.P."/>
            <person name="Ma Y."/>
            <person name="Chen Y."/>
            <person name="Huang G."/>
            <person name="Zhou Y."/>
            <person name="Zheng Z."/>
            <person name="Qiu Y."/>
        </authorList>
    </citation>
    <scope>NUCLEOTIDE SEQUENCE [LARGE SCALE GENOMIC DNA]</scope>
    <source>
        <tissue evidence="10">Roots</tissue>
    </source>
</reference>
<dbReference type="InterPro" id="IPR045540">
    <property type="entry name" value="YegS/DAGK_C"/>
</dbReference>
<keyword evidence="8" id="KW-0812">Transmembrane</keyword>
<dbReference type="Pfam" id="PF19279">
    <property type="entry name" value="YegS_C"/>
    <property type="match status" value="1"/>
</dbReference>
<dbReference type="GO" id="GO:0046512">
    <property type="term" value="P:sphingosine biosynthetic process"/>
    <property type="evidence" value="ECO:0007669"/>
    <property type="project" value="TreeGrafter"/>
</dbReference>
<dbReference type="FunFam" id="3.40.50.10330:FF:000005">
    <property type="entry name" value="Sphingosine kinase 2"/>
    <property type="match status" value="1"/>
</dbReference>
<dbReference type="GO" id="GO:0071215">
    <property type="term" value="P:cellular response to abscisic acid stimulus"/>
    <property type="evidence" value="ECO:0007669"/>
    <property type="project" value="UniProtKB-ARBA"/>
</dbReference>
<evidence type="ECO:0000256" key="5">
    <source>
        <dbReference type="ARBA" id="ARBA00022840"/>
    </source>
</evidence>
<organism evidence="10 11">
    <name type="scientific">Trapa incisa</name>
    <dbReference type="NCBI Taxonomy" id="236973"/>
    <lineage>
        <taxon>Eukaryota</taxon>
        <taxon>Viridiplantae</taxon>
        <taxon>Streptophyta</taxon>
        <taxon>Embryophyta</taxon>
        <taxon>Tracheophyta</taxon>
        <taxon>Spermatophyta</taxon>
        <taxon>Magnoliopsida</taxon>
        <taxon>eudicotyledons</taxon>
        <taxon>Gunneridae</taxon>
        <taxon>Pentapetalae</taxon>
        <taxon>rosids</taxon>
        <taxon>malvids</taxon>
        <taxon>Myrtales</taxon>
        <taxon>Lythraceae</taxon>
        <taxon>Trapa</taxon>
    </lineage>
</organism>
<evidence type="ECO:0000256" key="7">
    <source>
        <dbReference type="ARBA" id="ARBA00044037"/>
    </source>
</evidence>
<dbReference type="PROSITE" id="PS50146">
    <property type="entry name" value="DAGK"/>
    <property type="match status" value="1"/>
</dbReference>
<proteinExistence type="predicted"/>
<keyword evidence="4" id="KW-0418">Kinase</keyword>
<dbReference type="InterPro" id="IPR001206">
    <property type="entry name" value="Diacylglycerol_kinase_cat_dom"/>
</dbReference>
<evidence type="ECO:0000256" key="1">
    <source>
        <dbReference type="ARBA" id="ARBA00004148"/>
    </source>
</evidence>
<dbReference type="AlphaFoldDB" id="A0AAN7GGK9"/>
<dbReference type="EMBL" id="JAXIOK010000022">
    <property type="protein sequence ID" value="KAK4743743.1"/>
    <property type="molecule type" value="Genomic_DNA"/>
</dbReference>
<sequence>MEPDDGGWRTIPFKLQLDKPLASHVCLRLLIFLLLSSICFALICDIYLNKLVRKDDGMVSREGFACNGPGGLEKYAYLQSSLSGPKYANNVLAFEFFHFESSLWPEMELSDSPSDGHIVSDLVRVNGIMTRLTLTLDGRLVWMEAGQRCLWLEKEVLGFSTEGSCIRIRAAIEFDEVGCCVGPGGGGGRRVVRRVLACETLSTESFTLWCQKLRDYLYSLGRPKKLLIFLNPFGGKRSAPKVFEDEVKPLLEDAAIEFDLQETGYQLHAKEIAHTVDLAKYDGIVCVSGDGILVEVINGLLERDDWKAAIKMPLGMIPAGTGNGMVKSLLDSVGQPCKAFYATLAIIRGHKRPLDVATISQEDKKFFSVLMLAWGLIADIDIESEKYRWMGIARLDFYALQRILHLRRYEGRISFVPAPGYEIHGEPASFSAEWAAPSQDHGEEQVDVLCSGYQGPKIKLEELSWRTIDGPFVSIWLHNVPWGSENTMAAPNAKFSDGYIDLIAIQDCPRLSLLSLMTEMDKGGHVKSPHVRYLKVKTLVLEPGPRTDNPAKEGIIDTDGEVLARGKGAYKSDQETFMAYGRLQVTVDQGLATLFSPK</sequence>
<feature type="domain" description="DAGKc" evidence="9">
    <location>
        <begin position="221"/>
        <end position="363"/>
    </location>
</feature>
<evidence type="ECO:0000313" key="11">
    <source>
        <dbReference type="Proteomes" id="UP001345219"/>
    </source>
</evidence>
<keyword evidence="8" id="KW-1133">Transmembrane helix</keyword>
<dbReference type="InterPro" id="IPR017438">
    <property type="entry name" value="ATP-NAD_kinase_N"/>
</dbReference>
<evidence type="ECO:0000256" key="3">
    <source>
        <dbReference type="ARBA" id="ARBA00022741"/>
    </source>
</evidence>
<keyword evidence="5" id="KW-0067">ATP-binding</keyword>
<dbReference type="GO" id="GO:0008481">
    <property type="term" value="F:sphingosine kinase activity"/>
    <property type="evidence" value="ECO:0007669"/>
    <property type="project" value="UniProtKB-EC"/>
</dbReference>
<keyword evidence="11" id="KW-1185">Reference proteome</keyword>
<evidence type="ECO:0000259" key="9">
    <source>
        <dbReference type="PROSITE" id="PS50146"/>
    </source>
</evidence>
<dbReference type="PANTHER" id="PTHR12358">
    <property type="entry name" value="SPHINGOSINE KINASE"/>
    <property type="match status" value="1"/>
</dbReference>
<dbReference type="EC" id="2.7.1.91" evidence="7"/>
<evidence type="ECO:0000313" key="10">
    <source>
        <dbReference type="EMBL" id="KAK4743743.1"/>
    </source>
</evidence>
<dbReference type="Gene3D" id="2.60.200.40">
    <property type="match status" value="1"/>
</dbReference>
<dbReference type="SMART" id="SM00046">
    <property type="entry name" value="DAGKc"/>
    <property type="match status" value="1"/>
</dbReference>
<gene>
    <name evidence="10" type="ORF">SAY87_010055</name>
</gene>
<dbReference type="Proteomes" id="UP001345219">
    <property type="component" value="Chromosome 9"/>
</dbReference>
<dbReference type="Pfam" id="PF00781">
    <property type="entry name" value="DAGK_cat"/>
    <property type="match status" value="1"/>
</dbReference>
<dbReference type="Gene3D" id="3.40.50.10330">
    <property type="entry name" value="Probable inorganic polyphosphate/atp-NAD kinase, domain 1"/>
    <property type="match status" value="1"/>
</dbReference>
<keyword evidence="2" id="KW-0808">Transferase</keyword>
<dbReference type="InterPro" id="IPR050187">
    <property type="entry name" value="Lipid_Phosphate_FormReg"/>
</dbReference>
<keyword evidence="3" id="KW-0547">Nucleotide-binding</keyword>
<dbReference type="InterPro" id="IPR016064">
    <property type="entry name" value="NAD/diacylglycerol_kinase_sf"/>
</dbReference>
<dbReference type="GO" id="GO:0009705">
    <property type="term" value="C:plant-type vacuole membrane"/>
    <property type="evidence" value="ECO:0007669"/>
    <property type="project" value="UniProtKB-ARBA"/>
</dbReference>
<evidence type="ECO:0000256" key="2">
    <source>
        <dbReference type="ARBA" id="ARBA00022679"/>
    </source>
</evidence>
<name>A0AAN7GGK9_9MYRT</name>
<feature type="transmembrane region" description="Helical" evidence="8">
    <location>
        <begin position="27"/>
        <end position="48"/>
    </location>
</feature>
<protein>
    <recommendedName>
        <fullName evidence="7">sphingosine kinase</fullName>
        <ecNumber evidence="7">2.7.1.91</ecNumber>
    </recommendedName>
</protein>
<dbReference type="PANTHER" id="PTHR12358:SF31">
    <property type="entry name" value="ACYLGLYCEROL KINASE, MITOCHONDRIAL"/>
    <property type="match status" value="1"/>
</dbReference>
<comment type="subcellular location">
    <subcellularLocation>
        <location evidence="1">Vacuole membrane</location>
        <topology evidence="1">Peripheral membrane protein</topology>
    </subcellularLocation>
</comment>
<comment type="caution">
    <text evidence="10">The sequence shown here is derived from an EMBL/GenBank/DDBJ whole genome shotgun (WGS) entry which is preliminary data.</text>
</comment>
<accession>A0AAN7GGK9</accession>
<evidence type="ECO:0000256" key="8">
    <source>
        <dbReference type="SAM" id="Phobius"/>
    </source>
</evidence>
<evidence type="ECO:0000256" key="6">
    <source>
        <dbReference type="ARBA" id="ARBA00023136"/>
    </source>
</evidence>
<evidence type="ECO:0000256" key="4">
    <source>
        <dbReference type="ARBA" id="ARBA00022777"/>
    </source>
</evidence>
<keyword evidence="6 8" id="KW-0472">Membrane</keyword>
<dbReference type="GO" id="GO:0005524">
    <property type="term" value="F:ATP binding"/>
    <property type="evidence" value="ECO:0007669"/>
    <property type="project" value="UniProtKB-KW"/>
</dbReference>
<dbReference type="SUPFAM" id="SSF111331">
    <property type="entry name" value="NAD kinase/diacylglycerol kinase-like"/>
    <property type="match status" value="1"/>
</dbReference>